<name>A0ABU4S246_9GAMM</name>
<keyword evidence="1" id="KW-0732">Signal</keyword>
<dbReference type="InterPro" id="IPR025411">
    <property type="entry name" value="DUF4136"/>
</dbReference>
<reference evidence="3 4" key="1">
    <citation type="submission" date="2023-11" db="EMBL/GenBank/DDBJ databases">
        <title>Gilvimarinus fulvus sp. nov., isolated from the surface of Kelp.</title>
        <authorList>
            <person name="Sun Y.Y."/>
            <person name="Gong Y."/>
            <person name="Du Z.J."/>
        </authorList>
    </citation>
    <scope>NUCLEOTIDE SEQUENCE [LARGE SCALE GENOMIC DNA]</scope>
    <source>
        <strain evidence="3 4">SDUM040013</strain>
    </source>
</reference>
<evidence type="ECO:0000256" key="1">
    <source>
        <dbReference type="SAM" id="SignalP"/>
    </source>
</evidence>
<gene>
    <name evidence="3" type="ORF">SCD92_13850</name>
</gene>
<evidence type="ECO:0000313" key="4">
    <source>
        <dbReference type="Proteomes" id="UP001273505"/>
    </source>
</evidence>
<accession>A0ABU4S246</accession>
<dbReference type="PROSITE" id="PS51257">
    <property type="entry name" value="PROKAR_LIPOPROTEIN"/>
    <property type="match status" value="1"/>
</dbReference>
<protein>
    <submittedName>
        <fullName evidence="3">DUF4136 domain-containing protein</fullName>
    </submittedName>
</protein>
<feature type="domain" description="DUF4136" evidence="2">
    <location>
        <begin position="35"/>
        <end position="193"/>
    </location>
</feature>
<dbReference type="Pfam" id="PF13590">
    <property type="entry name" value="DUF4136"/>
    <property type="match status" value="1"/>
</dbReference>
<dbReference type="Gene3D" id="3.30.160.670">
    <property type="match status" value="1"/>
</dbReference>
<feature type="chain" id="PRO_5046315525" evidence="1">
    <location>
        <begin position="26"/>
        <end position="200"/>
    </location>
</feature>
<proteinExistence type="predicted"/>
<evidence type="ECO:0000259" key="2">
    <source>
        <dbReference type="Pfam" id="PF13590"/>
    </source>
</evidence>
<sequence length="200" mass="22397">MKATGFLYTFRTVITGALLSALVLATGCATGPDIRSDFDKNADFRSYKTFGFVDPLGTDKHGYSSLVTSHFKSAARNEMEALGYTYNENDPELLVNFFMNTENRTEIRSSPRMTASYGYYGYRSGLYMGFPVYESDTETRHYKMGTLNIDVVDASEERLIWEGIAEGKLSKEALDNPRPAIHSAVKQIFQQYPTAPKAAE</sequence>
<dbReference type="EMBL" id="JAXAFO010000024">
    <property type="protein sequence ID" value="MDX6850451.1"/>
    <property type="molecule type" value="Genomic_DNA"/>
</dbReference>
<organism evidence="3 4">
    <name type="scientific">Gilvimarinus gilvus</name>
    <dbReference type="NCBI Taxonomy" id="3058038"/>
    <lineage>
        <taxon>Bacteria</taxon>
        <taxon>Pseudomonadati</taxon>
        <taxon>Pseudomonadota</taxon>
        <taxon>Gammaproteobacteria</taxon>
        <taxon>Cellvibrionales</taxon>
        <taxon>Cellvibrionaceae</taxon>
        <taxon>Gilvimarinus</taxon>
    </lineage>
</organism>
<feature type="signal peptide" evidence="1">
    <location>
        <begin position="1"/>
        <end position="25"/>
    </location>
</feature>
<keyword evidence="4" id="KW-1185">Reference proteome</keyword>
<dbReference type="Proteomes" id="UP001273505">
    <property type="component" value="Unassembled WGS sequence"/>
</dbReference>
<comment type="caution">
    <text evidence="3">The sequence shown here is derived from an EMBL/GenBank/DDBJ whole genome shotgun (WGS) entry which is preliminary data.</text>
</comment>
<evidence type="ECO:0000313" key="3">
    <source>
        <dbReference type="EMBL" id="MDX6850451.1"/>
    </source>
</evidence>
<dbReference type="RefSeq" id="WP_302720945.1">
    <property type="nucleotide sequence ID" value="NZ_JAULRU010000220.1"/>
</dbReference>